<evidence type="ECO:0000313" key="2">
    <source>
        <dbReference type="Proteomes" id="UP000789920"/>
    </source>
</evidence>
<accession>A0ACA9PDX5</accession>
<organism evidence="1 2">
    <name type="scientific">Racocetra persica</name>
    <dbReference type="NCBI Taxonomy" id="160502"/>
    <lineage>
        <taxon>Eukaryota</taxon>
        <taxon>Fungi</taxon>
        <taxon>Fungi incertae sedis</taxon>
        <taxon>Mucoromycota</taxon>
        <taxon>Glomeromycotina</taxon>
        <taxon>Glomeromycetes</taxon>
        <taxon>Diversisporales</taxon>
        <taxon>Gigasporaceae</taxon>
        <taxon>Racocetra</taxon>
    </lineage>
</organism>
<name>A0ACA9PDX5_9GLOM</name>
<reference evidence="1" key="1">
    <citation type="submission" date="2021-06" db="EMBL/GenBank/DDBJ databases">
        <authorList>
            <person name="Kallberg Y."/>
            <person name="Tangrot J."/>
            <person name="Rosling A."/>
        </authorList>
    </citation>
    <scope>NUCLEOTIDE SEQUENCE</scope>
    <source>
        <strain evidence="1">MA461A</strain>
    </source>
</reference>
<keyword evidence="2" id="KW-1185">Reference proteome</keyword>
<proteinExistence type="predicted"/>
<dbReference type="Proteomes" id="UP000789920">
    <property type="component" value="Unassembled WGS sequence"/>
</dbReference>
<gene>
    <name evidence="1" type="ORF">RPERSI_LOCUS10206</name>
</gene>
<feature type="non-terminal residue" evidence="1">
    <location>
        <position position="77"/>
    </location>
</feature>
<evidence type="ECO:0000313" key="1">
    <source>
        <dbReference type="EMBL" id="CAG8705190.1"/>
    </source>
</evidence>
<feature type="non-terminal residue" evidence="1">
    <location>
        <position position="1"/>
    </location>
</feature>
<protein>
    <submittedName>
        <fullName evidence="1">19001_t:CDS:1</fullName>
    </submittedName>
</protein>
<dbReference type="EMBL" id="CAJVQC010020014">
    <property type="protein sequence ID" value="CAG8705190.1"/>
    <property type="molecule type" value="Genomic_DNA"/>
</dbReference>
<comment type="caution">
    <text evidence="1">The sequence shown here is derived from an EMBL/GenBank/DDBJ whole genome shotgun (WGS) entry which is preliminary data.</text>
</comment>
<sequence length="77" mass="9175">HEYSPNSYLKNQDKLEQVLLLYVIAQNDKVNEEIQVEQYELQELENSLSVNDTDSQEYNKNRIVLQEDDTELQELED</sequence>